<dbReference type="EMBL" id="KF356198">
    <property type="protein sequence ID" value="AGR48565.1"/>
    <property type="molecule type" value="Genomic_DNA"/>
</dbReference>
<name>A0A059PY93_9CAUD</name>
<evidence type="ECO:0000256" key="1">
    <source>
        <dbReference type="SAM" id="MobiDB-lite"/>
    </source>
</evidence>
<proteinExistence type="predicted"/>
<sequence length="85" mass="9442">MSDESHIYEPTTEEILLMFSGGINHTQVGSKYKADADVNKSAASLMANVTAQNEREAKRLASLERAREARRAKKRGSQTTEDKDT</sequence>
<keyword evidence="3" id="KW-1185">Reference proteome</keyword>
<accession>A0A059PY93</accession>
<feature type="region of interest" description="Disordered" evidence="1">
    <location>
        <begin position="64"/>
        <end position="85"/>
    </location>
</feature>
<dbReference type="KEGG" id="vg:19686329"/>
<evidence type="ECO:0000313" key="2">
    <source>
        <dbReference type="EMBL" id="AGR48565.1"/>
    </source>
</evidence>
<dbReference type="RefSeq" id="YP_009042808.1">
    <property type="nucleotide sequence ID" value="NC_024358.1"/>
</dbReference>
<gene>
    <name evidence="2" type="ORF">A4L_38</name>
</gene>
<dbReference type="Proteomes" id="UP000027000">
    <property type="component" value="Segment"/>
</dbReference>
<protein>
    <submittedName>
        <fullName evidence="2">Uncharacterized protein</fullName>
    </submittedName>
</protein>
<reference evidence="2 3" key="1">
    <citation type="journal article" date="2015" name="Virus Res.">
        <title>Unraveling the genome structure of cyanobacterial podovirus A-4L with long direct terminal repeats.</title>
        <authorList>
            <person name="Ou T."/>
            <person name="Liao X.Y."/>
            <person name="Gao X.C."/>
            <person name="Xu X.D."/>
            <person name="Zhang Q.Y."/>
        </authorList>
    </citation>
    <scope>NUCLEOTIDE SEQUENCE [LARGE SCALE GENOMIC DNA]</scope>
</reference>
<organism evidence="2 3">
    <name type="scientific">Anabaena phage A-4L</name>
    <dbReference type="NCBI Taxonomy" id="1357732"/>
    <lineage>
        <taxon>Viruses</taxon>
        <taxon>Duplodnaviria</taxon>
        <taxon>Heunggongvirae</taxon>
        <taxon>Uroviricota</taxon>
        <taxon>Caudoviricetes</taxon>
        <taxon>Saffermanviridae</taxon>
        <taxon>Kozyakovvirus</taxon>
        <taxon>Kozyakovvirus A4L</taxon>
    </lineage>
</organism>
<dbReference type="SMR" id="A0A059PY93"/>
<dbReference type="GeneID" id="19686329"/>
<evidence type="ECO:0000313" key="3">
    <source>
        <dbReference type="Proteomes" id="UP000027000"/>
    </source>
</evidence>